<sequence length="148" mass="16943">SNSFRLSKKLPIIYSDDIKQNVINNNKNRAISVESLHNSLLRPNLLIGDYSEYLKKTCDECVGSWKITKSNDLNSTILKDIKLNENENSKVKQSTIQRINSSSIQTSSTQTSFNHNTNETIINSNNILELHNKNKLHTFNKLPRIKID</sequence>
<accession>Q5C6F8</accession>
<name>Q5C6F8_SCHJA</name>
<protein>
    <submittedName>
        <fullName evidence="1">SJCHGC07581 protein</fullName>
    </submittedName>
</protein>
<reference evidence="1" key="1">
    <citation type="journal article" date="2006" name="PLoS Pathog.">
        <title>New perspectives on host-parasite interplay by comparative transcriptomic and proteomic analyses of Schistosoma japonicum.</title>
        <authorList>
            <person name="Liu F."/>
            <person name="Lu J."/>
            <person name="Hu W."/>
            <person name="Wang S.Y."/>
            <person name="Cui S.J."/>
            <person name="Chi M."/>
            <person name="Yan Q."/>
            <person name="Wang X.R."/>
            <person name="Song H.D."/>
            <person name="Xu X.N."/>
            <person name="Wang J.J."/>
            <person name="Zhang X.L."/>
            <person name="Zhang X."/>
            <person name="Wang Z.Q."/>
            <person name="Xue C.L."/>
            <person name="Brindley P.J."/>
            <person name="McManus D.P."/>
            <person name="Yang P.Y."/>
            <person name="Feng Z."/>
            <person name="Chen Z."/>
            <person name="Han Z.G."/>
        </authorList>
    </citation>
    <scope>NUCLEOTIDE SEQUENCE</scope>
</reference>
<proteinExistence type="evidence at transcript level"/>
<feature type="non-terminal residue" evidence="1">
    <location>
        <position position="1"/>
    </location>
</feature>
<dbReference type="EMBL" id="AY808877">
    <property type="protein sequence ID" value="AAX24766.2"/>
    <property type="molecule type" value="mRNA"/>
</dbReference>
<organism evidence="1">
    <name type="scientific">Schistosoma japonicum</name>
    <name type="common">Blood fluke</name>
    <dbReference type="NCBI Taxonomy" id="6182"/>
    <lineage>
        <taxon>Eukaryota</taxon>
        <taxon>Metazoa</taxon>
        <taxon>Spiralia</taxon>
        <taxon>Lophotrochozoa</taxon>
        <taxon>Platyhelminthes</taxon>
        <taxon>Trematoda</taxon>
        <taxon>Digenea</taxon>
        <taxon>Strigeidida</taxon>
        <taxon>Schistosomatoidea</taxon>
        <taxon>Schistosomatidae</taxon>
        <taxon>Schistosoma</taxon>
    </lineage>
</organism>
<feature type="non-terminal residue" evidence="1">
    <location>
        <position position="148"/>
    </location>
</feature>
<dbReference type="AlphaFoldDB" id="Q5C6F8"/>
<evidence type="ECO:0000313" key="1">
    <source>
        <dbReference type="EMBL" id="AAX24766.2"/>
    </source>
</evidence>